<name>A0ABU0M6H8_9HYPH</name>
<protein>
    <submittedName>
        <fullName evidence="6">NitT/TauT family transport system ATP-binding protein</fullName>
    </submittedName>
</protein>
<dbReference type="PROSITE" id="PS00211">
    <property type="entry name" value="ABC_TRANSPORTER_1"/>
    <property type="match status" value="1"/>
</dbReference>
<accession>A0ABU0M6H8</accession>
<dbReference type="InterPro" id="IPR003593">
    <property type="entry name" value="AAA+_ATPase"/>
</dbReference>
<keyword evidence="3" id="KW-0547">Nucleotide-binding</keyword>
<dbReference type="Pfam" id="PF00005">
    <property type="entry name" value="ABC_tran"/>
    <property type="match status" value="1"/>
</dbReference>
<evidence type="ECO:0000256" key="4">
    <source>
        <dbReference type="ARBA" id="ARBA00022840"/>
    </source>
</evidence>
<evidence type="ECO:0000256" key="3">
    <source>
        <dbReference type="ARBA" id="ARBA00022741"/>
    </source>
</evidence>
<gene>
    <name evidence="6" type="ORF">QO015_002187</name>
</gene>
<dbReference type="Gene3D" id="3.40.50.300">
    <property type="entry name" value="P-loop containing nucleotide triphosphate hydrolases"/>
    <property type="match status" value="1"/>
</dbReference>
<feature type="domain" description="ABC transporter" evidence="5">
    <location>
        <begin position="12"/>
        <end position="243"/>
    </location>
</feature>
<dbReference type="PANTHER" id="PTHR42788:SF13">
    <property type="entry name" value="ALIPHATIC SULFONATES IMPORT ATP-BINDING PROTEIN SSUB"/>
    <property type="match status" value="1"/>
</dbReference>
<dbReference type="CDD" id="cd03293">
    <property type="entry name" value="ABC_NrtD_SsuB_transporters"/>
    <property type="match status" value="1"/>
</dbReference>
<keyword evidence="4 6" id="KW-0067">ATP-binding</keyword>
<dbReference type="PANTHER" id="PTHR42788">
    <property type="entry name" value="TAURINE IMPORT ATP-BINDING PROTEIN-RELATED"/>
    <property type="match status" value="1"/>
</dbReference>
<evidence type="ECO:0000259" key="5">
    <source>
        <dbReference type="PROSITE" id="PS50893"/>
    </source>
</evidence>
<dbReference type="SMART" id="SM00382">
    <property type="entry name" value="AAA"/>
    <property type="match status" value="1"/>
</dbReference>
<dbReference type="InterPro" id="IPR027417">
    <property type="entry name" value="P-loop_NTPase"/>
</dbReference>
<proteinExistence type="inferred from homology"/>
<dbReference type="RefSeq" id="WP_266279434.1">
    <property type="nucleotide sequence ID" value="NZ_JAPKNF010000001.1"/>
</dbReference>
<dbReference type="GO" id="GO:0005524">
    <property type="term" value="F:ATP binding"/>
    <property type="evidence" value="ECO:0007669"/>
    <property type="project" value="UniProtKB-KW"/>
</dbReference>
<dbReference type="PROSITE" id="PS50893">
    <property type="entry name" value="ABC_TRANSPORTER_2"/>
    <property type="match status" value="1"/>
</dbReference>
<comment type="similarity">
    <text evidence="1">Belongs to the ABC transporter superfamily.</text>
</comment>
<evidence type="ECO:0000256" key="2">
    <source>
        <dbReference type="ARBA" id="ARBA00022448"/>
    </source>
</evidence>
<dbReference type="SUPFAM" id="SSF52540">
    <property type="entry name" value="P-loop containing nucleoside triphosphate hydrolases"/>
    <property type="match status" value="1"/>
</dbReference>
<evidence type="ECO:0000313" key="6">
    <source>
        <dbReference type="EMBL" id="MDQ0516574.1"/>
    </source>
</evidence>
<dbReference type="InterPro" id="IPR050166">
    <property type="entry name" value="ABC_transporter_ATP-bind"/>
</dbReference>
<reference evidence="6 7" key="1">
    <citation type="submission" date="2023-07" db="EMBL/GenBank/DDBJ databases">
        <title>Genomic Encyclopedia of Type Strains, Phase IV (KMG-IV): sequencing the most valuable type-strain genomes for metagenomic binning, comparative biology and taxonomic classification.</title>
        <authorList>
            <person name="Goeker M."/>
        </authorList>
    </citation>
    <scope>NUCLEOTIDE SEQUENCE [LARGE SCALE GENOMIC DNA]</scope>
    <source>
        <strain evidence="6 7">B1-1</strain>
    </source>
</reference>
<keyword evidence="2" id="KW-0813">Transport</keyword>
<dbReference type="InterPro" id="IPR003439">
    <property type="entry name" value="ABC_transporter-like_ATP-bd"/>
</dbReference>
<sequence length="272" mass="29448">MDYRFSGDGLSIRDVGMVYRRDDQVTTALVGCSLEIPVGSWASLIGASGCGKSTLLRILADIVAPTTGAARVGGLSPSEARAMRSFALVSQQSTMLPWRTILANVELGLEVAGVDKAERRRRAAEAIELVGLKGFEQAFPAELSGGMRQRAAIARALTLKPRFLLMDEPFGALDEITREKLNFELLRILKETAATLLLVTHSIAEAIILSDVVAVMSPRPGRISHRVEIGFGHDRTAAMRDDPRFVAYEAELRHALHGPPTASRPATELSFA</sequence>
<dbReference type="InterPro" id="IPR017871">
    <property type="entry name" value="ABC_transporter-like_CS"/>
</dbReference>
<evidence type="ECO:0000313" key="7">
    <source>
        <dbReference type="Proteomes" id="UP001223743"/>
    </source>
</evidence>
<dbReference type="Proteomes" id="UP001223743">
    <property type="component" value="Unassembled WGS sequence"/>
</dbReference>
<organism evidence="6 7">
    <name type="scientific">Kaistia geumhonensis</name>
    <dbReference type="NCBI Taxonomy" id="410839"/>
    <lineage>
        <taxon>Bacteria</taxon>
        <taxon>Pseudomonadati</taxon>
        <taxon>Pseudomonadota</taxon>
        <taxon>Alphaproteobacteria</taxon>
        <taxon>Hyphomicrobiales</taxon>
        <taxon>Kaistiaceae</taxon>
        <taxon>Kaistia</taxon>
    </lineage>
</organism>
<dbReference type="EMBL" id="JAUSWJ010000001">
    <property type="protein sequence ID" value="MDQ0516574.1"/>
    <property type="molecule type" value="Genomic_DNA"/>
</dbReference>
<comment type="caution">
    <text evidence="6">The sequence shown here is derived from an EMBL/GenBank/DDBJ whole genome shotgun (WGS) entry which is preliminary data.</text>
</comment>
<evidence type="ECO:0000256" key="1">
    <source>
        <dbReference type="ARBA" id="ARBA00005417"/>
    </source>
</evidence>
<keyword evidence="7" id="KW-1185">Reference proteome</keyword>